<keyword evidence="2" id="KW-1185">Reference proteome</keyword>
<dbReference type="STRING" id="545695.TREAZ_2521"/>
<dbReference type="InParanoid" id="F5YF46"/>
<name>F5YF46_LEAAZ</name>
<reference evidence="2" key="1">
    <citation type="submission" date="2009-12" db="EMBL/GenBank/DDBJ databases">
        <title>Complete sequence of Treponema azotonutricium strain ZAS-9.</title>
        <authorList>
            <person name="Tetu S.G."/>
            <person name="Matson E."/>
            <person name="Ren Q."/>
            <person name="Seshadri R."/>
            <person name="Elbourne L."/>
            <person name="Hassan K.A."/>
            <person name="Durkin A."/>
            <person name="Radune D."/>
            <person name="Mohamoud Y."/>
            <person name="Shay R."/>
            <person name="Jin S."/>
            <person name="Zhang X."/>
            <person name="Lucey K."/>
            <person name="Ballor N.R."/>
            <person name="Ottesen E."/>
            <person name="Rosenthal R."/>
            <person name="Allen A."/>
            <person name="Leadbetter J.R."/>
            <person name="Paulsen I.T."/>
        </authorList>
    </citation>
    <scope>NUCLEOTIDE SEQUENCE [LARGE SCALE GENOMIC DNA]</scope>
    <source>
        <strain evidence="2">ATCC BAA-888 / DSM 13862 / ZAS-9</strain>
    </source>
</reference>
<evidence type="ECO:0000313" key="1">
    <source>
        <dbReference type="EMBL" id="AEF81305.1"/>
    </source>
</evidence>
<dbReference type="KEGG" id="taz:TREAZ_2521"/>
<sequence>MWNSITARLLAAFRPLGAAGFSNLDKDMRTAFIFSPLYSHFIIHQYIIGKV</sequence>
<protein>
    <submittedName>
        <fullName evidence="1">Uncharacterized protein</fullName>
    </submittedName>
</protein>
<accession>F5YF46</accession>
<proteinExistence type="predicted"/>
<organism evidence="1 2">
    <name type="scientific">Leadbettera azotonutricia (strain ATCC BAA-888 / DSM 13862 / ZAS-9)</name>
    <name type="common">Treponema azotonutricium</name>
    <dbReference type="NCBI Taxonomy" id="545695"/>
    <lineage>
        <taxon>Bacteria</taxon>
        <taxon>Pseudomonadati</taxon>
        <taxon>Spirochaetota</taxon>
        <taxon>Spirochaetia</taxon>
        <taxon>Spirochaetales</taxon>
        <taxon>Breznakiellaceae</taxon>
        <taxon>Leadbettera</taxon>
    </lineage>
</organism>
<dbReference type="Proteomes" id="UP000009222">
    <property type="component" value="Chromosome"/>
</dbReference>
<dbReference type="HOGENOM" id="CLU_3105018_0_0_12"/>
<evidence type="ECO:0000313" key="2">
    <source>
        <dbReference type="Proteomes" id="UP000009222"/>
    </source>
</evidence>
<reference evidence="1 2" key="2">
    <citation type="journal article" date="2011" name="ISME J.">
        <title>RNA-seq reveals cooperative metabolic interactions between two termite-gut spirochete species in co-culture.</title>
        <authorList>
            <person name="Rosenthal A.Z."/>
            <person name="Matson E.G."/>
            <person name="Eldar A."/>
            <person name="Leadbetter J.R."/>
        </authorList>
    </citation>
    <scope>NUCLEOTIDE SEQUENCE [LARGE SCALE GENOMIC DNA]</scope>
    <source>
        <strain evidence="2">ATCC BAA-888 / DSM 13862 / ZAS-9</strain>
    </source>
</reference>
<dbReference type="AlphaFoldDB" id="F5YF46"/>
<gene>
    <name evidence="1" type="ordered locus">TREAZ_2521</name>
</gene>
<dbReference type="EMBL" id="CP001841">
    <property type="protein sequence ID" value="AEF81305.1"/>
    <property type="molecule type" value="Genomic_DNA"/>
</dbReference>